<dbReference type="Gene3D" id="3.40.710.10">
    <property type="entry name" value="DD-peptidase/beta-lactamase superfamily"/>
    <property type="match status" value="1"/>
</dbReference>
<name>A0ABT7Y7Q1_9BACT</name>
<proteinExistence type="predicted"/>
<dbReference type="EMBL" id="JAUEPH010000001">
    <property type="protein sequence ID" value="MDN3202549.1"/>
    <property type="molecule type" value="Genomic_DNA"/>
</dbReference>
<evidence type="ECO:0000313" key="3">
    <source>
        <dbReference type="Proteomes" id="UP001171916"/>
    </source>
</evidence>
<dbReference type="RefSeq" id="WP_289998092.1">
    <property type="nucleotide sequence ID" value="NZ_JAUEPH010000001.1"/>
</dbReference>
<dbReference type="InterPro" id="IPR050789">
    <property type="entry name" value="Diverse_Enzym_Activities"/>
</dbReference>
<dbReference type="EC" id="3.-.-.-" evidence="2"/>
<gene>
    <name evidence="2" type="ORF">QVH07_00250</name>
</gene>
<dbReference type="PANTHER" id="PTHR43283:SF7">
    <property type="entry name" value="BETA-LACTAMASE-RELATED DOMAIN-CONTAINING PROTEIN"/>
    <property type="match status" value="1"/>
</dbReference>
<reference evidence="2" key="1">
    <citation type="submission" date="2023-06" db="EMBL/GenBank/DDBJ databases">
        <title>Robiginitalea aurantiacus sp. nov. and Algoriphagus sediminis sp. nov., isolated from coastal sediment.</title>
        <authorList>
            <person name="Zhou Z.Y."/>
            <person name="An J."/>
            <person name="Jia Y.W."/>
            <person name="Du Z.J."/>
        </authorList>
    </citation>
    <scope>NUCLEOTIDE SEQUENCE</scope>
    <source>
        <strain evidence="2">C2-7</strain>
    </source>
</reference>
<dbReference type="Pfam" id="PF00144">
    <property type="entry name" value="Beta-lactamase"/>
    <property type="match status" value="1"/>
</dbReference>
<organism evidence="2 3">
    <name type="scientific">Algoriphagus sediminis</name>
    <dbReference type="NCBI Taxonomy" id="3057113"/>
    <lineage>
        <taxon>Bacteria</taxon>
        <taxon>Pseudomonadati</taxon>
        <taxon>Bacteroidota</taxon>
        <taxon>Cytophagia</taxon>
        <taxon>Cytophagales</taxon>
        <taxon>Cyclobacteriaceae</taxon>
        <taxon>Algoriphagus</taxon>
    </lineage>
</organism>
<comment type="caution">
    <text evidence="2">The sequence shown here is derived from an EMBL/GenBank/DDBJ whole genome shotgun (WGS) entry which is preliminary data.</text>
</comment>
<feature type="domain" description="Beta-lactamase-related" evidence="1">
    <location>
        <begin position="65"/>
        <end position="332"/>
    </location>
</feature>
<protein>
    <submittedName>
        <fullName evidence="2">Serine hydrolase</fullName>
        <ecNumber evidence="2">3.-.-.-</ecNumber>
    </submittedName>
</protein>
<sequence>MRSIVWRFLLSLLFLFPLGLLAQSSLYFPPTDSDEWVKKDLNSLGWNNQELARFLEWLPSQGTRSFIILKDGEIVVEEYWGAKLTGLGDMDEDALWYWASAGKTLTSSLLGIAEKKKLLKVKHCTSKYLGEGWSSLPSKREKEIKISHQLTMTTGLDERIETPDNTEPENLKFFSLAGQRWAYHNAPYTLLTEVLSEASGQSLVEFFRSSLGDKIGMTGTWQNVGESKVFYSNARSMARFGLFLLNHGVWDGEELIRPKYFESMVSSGSSDNPSYGYLTWLNSAEGFKVPGIQRKFPGKPVESASEDMFMALGRNGQTLLVVPSENLVIVRMGTFSNEILFPKAFVNQLWDRMNKVIN</sequence>
<dbReference type="SUPFAM" id="SSF56601">
    <property type="entry name" value="beta-lactamase/transpeptidase-like"/>
    <property type="match status" value="1"/>
</dbReference>
<dbReference type="PANTHER" id="PTHR43283">
    <property type="entry name" value="BETA-LACTAMASE-RELATED"/>
    <property type="match status" value="1"/>
</dbReference>
<accession>A0ABT7Y7Q1</accession>
<evidence type="ECO:0000259" key="1">
    <source>
        <dbReference type="Pfam" id="PF00144"/>
    </source>
</evidence>
<dbReference type="InterPro" id="IPR001466">
    <property type="entry name" value="Beta-lactam-related"/>
</dbReference>
<keyword evidence="3" id="KW-1185">Reference proteome</keyword>
<evidence type="ECO:0000313" key="2">
    <source>
        <dbReference type="EMBL" id="MDN3202549.1"/>
    </source>
</evidence>
<dbReference type="InterPro" id="IPR012338">
    <property type="entry name" value="Beta-lactam/transpept-like"/>
</dbReference>
<keyword evidence="2" id="KW-0378">Hydrolase</keyword>
<dbReference type="GO" id="GO:0016787">
    <property type="term" value="F:hydrolase activity"/>
    <property type="evidence" value="ECO:0007669"/>
    <property type="project" value="UniProtKB-KW"/>
</dbReference>
<dbReference type="Proteomes" id="UP001171916">
    <property type="component" value="Unassembled WGS sequence"/>
</dbReference>